<dbReference type="InterPro" id="IPR052708">
    <property type="entry name" value="PxpC"/>
</dbReference>
<protein>
    <submittedName>
        <fullName evidence="5">Biotin-dependent carboxylase-like uncharacterized protein</fullName>
    </submittedName>
</protein>
<sequence>MSITVIAPGMLSSFQDRGRLGSQHLGVPVGGAMDKRAHRLANLLAGNSENEATLEITLTGPKLRFNAPCCIAISGADLSPSLNRQALPANRPIIARAGDLLEFGQRKSGARAYLAFHGGVDLWNVLGSVSTHLPGQFGGYHGRALKKGDQLTLRTTLSGQGLEELAAKLWNVRVYLPAILGLMPRTAIRTLRGEHSSLFTVQSIKQFFSAEFRISPQSNRMGYRLEGARLALAKPQQLLSEATSFGTVQVPADGNPIVLMADRQTTGGYPKIAHVATVDLPFLAQCMPGETLSFTEIDLVSAQQLDSQREEAFGRLHQTLTSLRDLFEPYQEQNHGQPQT</sequence>
<keyword evidence="6" id="KW-1185">Reference proteome</keyword>
<dbReference type="Pfam" id="PF02626">
    <property type="entry name" value="CT_A_B"/>
    <property type="match status" value="1"/>
</dbReference>
<keyword evidence="3" id="KW-0067">ATP-binding</keyword>
<evidence type="ECO:0000256" key="2">
    <source>
        <dbReference type="ARBA" id="ARBA00022801"/>
    </source>
</evidence>
<organism evidence="5 6">
    <name type="scientific">Paralcaligenes ureilyticus</name>
    <dbReference type="NCBI Taxonomy" id="627131"/>
    <lineage>
        <taxon>Bacteria</taxon>
        <taxon>Pseudomonadati</taxon>
        <taxon>Pseudomonadota</taxon>
        <taxon>Betaproteobacteria</taxon>
        <taxon>Burkholderiales</taxon>
        <taxon>Alcaligenaceae</taxon>
        <taxon>Paralcaligenes</taxon>
    </lineage>
</organism>
<name>A0A4R3ME08_9BURK</name>
<evidence type="ECO:0000256" key="3">
    <source>
        <dbReference type="ARBA" id="ARBA00022840"/>
    </source>
</evidence>
<dbReference type="Gene3D" id="2.40.100.10">
    <property type="entry name" value="Cyclophilin-like"/>
    <property type="match status" value="1"/>
</dbReference>
<dbReference type="GO" id="GO:0005524">
    <property type="term" value="F:ATP binding"/>
    <property type="evidence" value="ECO:0007669"/>
    <property type="project" value="UniProtKB-KW"/>
</dbReference>
<reference evidence="5 6" key="1">
    <citation type="submission" date="2019-03" db="EMBL/GenBank/DDBJ databases">
        <title>Genomic Encyclopedia of Type Strains, Phase IV (KMG-IV): sequencing the most valuable type-strain genomes for metagenomic binning, comparative biology and taxonomic classification.</title>
        <authorList>
            <person name="Goeker M."/>
        </authorList>
    </citation>
    <scope>NUCLEOTIDE SEQUENCE [LARGE SCALE GENOMIC DNA]</scope>
    <source>
        <strain evidence="5 6">DSM 24591</strain>
    </source>
</reference>
<dbReference type="OrthoDB" id="9768696at2"/>
<keyword evidence="2" id="KW-0378">Hydrolase</keyword>
<keyword evidence="1" id="KW-0547">Nucleotide-binding</keyword>
<dbReference type="InterPro" id="IPR029000">
    <property type="entry name" value="Cyclophilin-like_dom_sf"/>
</dbReference>
<dbReference type="GO" id="GO:0016787">
    <property type="term" value="F:hydrolase activity"/>
    <property type="evidence" value="ECO:0007669"/>
    <property type="project" value="UniProtKB-KW"/>
</dbReference>
<evidence type="ECO:0000259" key="4">
    <source>
        <dbReference type="SMART" id="SM00797"/>
    </source>
</evidence>
<dbReference type="PANTHER" id="PTHR43309">
    <property type="entry name" value="5-OXOPROLINASE SUBUNIT C"/>
    <property type="match status" value="1"/>
</dbReference>
<dbReference type="SUPFAM" id="SSF50891">
    <property type="entry name" value="Cyclophilin-like"/>
    <property type="match status" value="1"/>
</dbReference>
<comment type="caution">
    <text evidence="5">The sequence shown here is derived from an EMBL/GenBank/DDBJ whole genome shotgun (WGS) entry which is preliminary data.</text>
</comment>
<dbReference type="InterPro" id="IPR003778">
    <property type="entry name" value="CT_A_B"/>
</dbReference>
<proteinExistence type="predicted"/>
<dbReference type="AlphaFoldDB" id="A0A4R3ME08"/>
<dbReference type="EMBL" id="SMAJ01000001">
    <property type="protein sequence ID" value="TCT11203.1"/>
    <property type="molecule type" value="Genomic_DNA"/>
</dbReference>
<evidence type="ECO:0000313" key="5">
    <source>
        <dbReference type="EMBL" id="TCT11203.1"/>
    </source>
</evidence>
<dbReference type="SMART" id="SM00797">
    <property type="entry name" value="AHS2"/>
    <property type="match status" value="1"/>
</dbReference>
<gene>
    <name evidence="5" type="ORF">EDC26_101432</name>
</gene>
<dbReference type="RefSeq" id="WP_132579593.1">
    <property type="nucleotide sequence ID" value="NZ_SMAJ01000001.1"/>
</dbReference>
<dbReference type="NCBIfam" id="TIGR00724">
    <property type="entry name" value="urea_amlyse_rel"/>
    <property type="match status" value="1"/>
</dbReference>
<dbReference type="Proteomes" id="UP000295525">
    <property type="component" value="Unassembled WGS sequence"/>
</dbReference>
<feature type="domain" description="Carboxyltransferase" evidence="4">
    <location>
        <begin position="24"/>
        <end position="312"/>
    </location>
</feature>
<accession>A0A4R3ME08</accession>
<evidence type="ECO:0000313" key="6">
    <source>
        <dbReference type="Proteomes" id="UP000295525"/>
    </source>
</evidence>
<evidence type="ECO:0000256" key="1">
    <source>
        <dbReference type="ARBA" id="ARBA00022741"/>
    </source>
</evidence>
<dbReference type="PANTHER" id="PTHR43309:SF5">
    <property type="entry name" value="5-OXOPROLINASE SUBUNIT C"/>
    <property type="match status" value="1"/>
</dbReference>